<evidence type="ECO:0000256" key="1">
    <source>
        <dbReference type="SAM" id="Phobius"/>
    </source>
</evidence>
<dbReference type="Proteomes" id="UP000051682">
    <property type="component" value="Unassembled WGS sequence"/>
</dbReference>
<dbReference type="EMBL" id="LLYZ01000002">
    <property type="protein sequence ID" value="KQK27306.1"/>
    <property type="molecule type" value="Genomic_DNA"/>
</dbReference>
<sequence>MKYKTILKWLFPILLLAIGCKVQNTQYNWDVVFYCGAIFNDADNPNTSRKEMIKAFANSPYIDYEDQIVPKTKYGRDVFNNDQSYEEQYAFYDIRIVYIKTIKFIHAIGVDAVYSVYLASLFYALSGVIAIYFFCFAITRNIFFSFIVGLFIILKPDFKEFITSSPDTLSAFSLILLAMMYFSQKNWLIYISVIFSILCRTDNIIFIGFLFVFTLIKNIIEKESLRVPVFSIIISLFFYFFINLYYNNAGYRVLYYHTFIEHLSFPLTQPKTISFTNIFKRLIPEIPYFIYPLMYLLGLIIIVKGRYKNIFIHPALLVTLVAISTFVIKFCLFPSHQARFTFQYELIGVVVVVYYFKESLYLFFNSEKKKI</sequence>
<protein>
    <recommendedName>
        <fullName evidence="4">Glycosyltransferase RgtA/B/C/D-like domain-containing protein</fullName>
    </recommendedName>
</protein>
<dbReference type="STRING" id="452084.AR438_03620"/>
<keyword evidence="3" id="KW-1185">Reference proteome</keyword>
<evidence type="ECO:0000313" key="3">
    <source>
        <dbReference type="Proteomes" id="UP000051682"/>
    </source>
</evidence>
<organism evidence="2 3">
    <name type="scientific">Chryseobacterium aquaticum</name>
    <dbReference type="NCBI Taxonomy" id="452084"/>
    <lineage>
        <taxon>Bacteria</taxon>
        <taxon>Pseudomonadati</taxon>
        <taxon>Bacteroidota</taxon>
        <taxon>Flavobacteriia</taxon>
        <taxon>Flavobacteriales</taxon>
        <taxon>Weeksellaceae</taxon>
        <taxon>Chryseobacterium group</taxon>
        <taxon>Chryseobacterium</taxon>
    </lineage>
</organism>
<dbReference type="RefSeq" id="WP_056011987.1">
    <property type="nucleotide sequence ID" value="NZ_LLYZ01000002.1"/>
</dbReference>
<feature type="transmembrane region" description="Helical" evidence="1">
    <location>
        <begin position="286"/>
        <end position="303"/>
    </location>
</feature>
<feature type="transmembrane region" description="Helical" evidence="1">
    <location>
        <begin position="342"/>
        <end position="364"/>
    </location>
</feature>
<comment type="caution">
    <text evidence="2">The sequence shown here is derived from an EMBL/GenBank/DDBJ whole genome shotgun (WGS) entry which is preliminary data.</text>
</comment>
<feature type="transmembrane region" description="Helical" evidence="1">
    <location>
        <begin position="131"/>
        <end position="154"/>
    </location>
</feature>
<name>A0A0Q3SPF3_9FLAO</name>
<evidence type="ECO:0000313" key="2">
    <source>
        <dbReference type="EMBL" id="KQK27306.1"/>
    </source>
</evidence>
<gene>
    <name evidence="2" type="ORF">AR438_03620</name>
</gene>
<keyword evidence="1" id="KW-0472">Membrane</keyword>
<keyword evidence="1" id="KW-0812">Transmembrane</keyword>
<reference evidence="2 3" key="1">
    <citation type="submission" date="2015-10" db="EMBL/GenBank/DDBJ databases">
        <title>Chryseobacterium aquaticum genome.</title>
        <authorList>
            <person name="Newman J.D."/>
            <person name="Ferguson M.B."/>
            <person name="Miller J.R."/>
        </authorList>
    </citation>
    <scope>NUCLEOTIDE SEQUENCE [LARGE SCALE GENOMIC DNA]</scope>
    <source>
        <strain evidence="2 3">KCTC 12483</strain>
    </source>
</reference>
<evidence type="ECO:0008006" key="4">
    <source>
        <dbReference type="Google" id="ProtNLM"/>
    </source>
</evidence>
<feature type="transmembrane region" description="Helical" evidence="1">
    <location>
        <begin position="188"/>
        <end position="215"/>
    </location>
</feature>
<dbReference type="PROSITE" id="PS51257">
    <property type="entry name" value="PROKAR_LIPOPROTEIN"/>
    <property type="match status" value="1"/>
</dbReference>
<dbReference type="OrthoDB" id="8557899at2"/>
<accession>A0A0Q3SPF3</accession>
<feature type="transmembrane region" description="Helical" evidence="1">
    <location>
        <begin position="227"/>
        <end position="246"/>
    </location>
</feature>
<keyword evidence="1" id="KW-1133">Transmembrane helix</keyword>
<feature type="transmembrane region" description="Helical" evidence="1">
    <location>
        <begin position="161"/>
        <end position="182"/>
    </location>
</feature>
<proteinExistence type="predicted"/>
<feature type="transmembrane region" description="Helical" evidence="1">
    <location>
        <begin position="315"/>
        <end position="336"/>
    </location>
</feature>
<dbReference type="AlphaFoldDB" id="A0A0Q3SPF3"/>
<feature type="transmembrane region" description="Helical" evidence="1">
    <location>
        <begin position="104"/>
        <end position="125"/>
    </location>
</feature>